<name>A0A8S5NWJ7_9CAUD</name>
<sequence length="93" mass="10830">MQYVANCLVSSFCMYEFHEKPTEGRIKMAIWRLSERLKKIEKNKVADNRVLIIDQNEDGTFGKNNFTEKELHAYAELHGFGVIIIDDISFDDT</sequence>
<accession>A0A8S5NWJ7</accession>
<protein>
    <submittedName>
        <fullName evidence="1">Uncharacterized protein</fullName>
    </submittedName>
</protein>
<proteinExistence type="predicted"/>
<dbReference type="EMBL" id="BK015267">
    <property type="protein sequence ID" value="DAD98791.1"/>
    <property type="molecule type" value="Genomic_DNA"/>
</dbReference>
<reference evidence="1" key="1">
    <citation type="journal article" date="2021" name="Proc. Natl. Acad. Sci. U.S.A.">
        <title>A Catalog of Tens of Thousands of Viruses from Human Metagenomes Reveals Hidden Associations with Chronic Diseases.</title>
        <authorList>
            <person name="Tisza M.J."/>
            <person name="Buck C.B."/>
        </authorList>
    </citation>
    <scope>NUCLEOTIDE SEQUENCE</scope>
    <source>
        <strain evidence="1">CtINK4</strain>
    </source>
</reference>
<organism evidence="1">
    <name type="scientific">Siphoviridae sp. ctINK4</name>
    <dbReference type="NCBI Taxonomy" id="2825428"/>
    <lineage>
        <taxon>Viruses</taxon>
        <taxon>Duplodnaviria</taxon>
        <taxon>Heunggongvirae</taxon>
        <taxon>Uroviricota</taxon>
        <taxon>Caudoviricetes</taxon>
    </lineage>
</organism>
<evidence type="ECO:0000313" key="1">
    <source>
        <dbReference type="EMBL" id="DAD98791.1"/>
    </source>
</evidence>